<sequence length="392" mass="44041">MAMAAAVTTAADPRQRLGEFAHYLREHGFALGYAEVGLMAQAAAALPLSQWPRIEALWRGIASGSHKQWLRYPDLHQAFWFPHKVRGAVRSSGISRRARSLPELVQQMHSEMGNTAPGEARSTLGMADQPGEGELEASDAPPRAQGGASRTDAFEERDFADWLLSDMDRFEPLVEAFKRRLRTRLLRRLQRHRDSGVIHLRRSMRSALSTGGELVQLHHVRHQRRQPRVVALVDVSRSMEVHAQFFLRLTRAFVEVMDARAFVFHTRLAEVTPLMKRRSERVQDKINAVTFGFGGGTRIASCLHEALHQHLGRSLGRWDLFMVFSDGFDTDEPEALAGVLAQVRARGARVFWLHPTVQVPQSAAMALAAPHVTRFMPAHNLASLERLSELLV</sequence>
<reference evidence="2" key="1">
    <citation type="journal article" date="2014" name="Int. J. Syst. Evol. Microbiol.">
        <title>Complete genome sequence of Corynebacterium casei LMG S-19264T (=DSM 44701T), isolated from a smear-ripened cheese.</title>
        <authorList>
            <consortium name="US DOE Joint Genome Institute (JGI-PGF)"/>
            <person name="Walter F."/>
            <person name="Albersmeier A."/>
            <person name="Kalinowski J."/>
            <person name="Ruckert C."/>
        </authorList>
    </citation>
    <scope>NUCLEOTIDE SEQUENCE</scope>
    <source>
        <strain evidence="2">CGMCC 1.15322</strain>
    </source>
</reference>
<comment type="caution">
    <text evidence="2">The sequence shown here is derived from an EMBL/GenBank/DDBJ whole genome shotgun (WGS) entry which is preliminary data.</text>
</comment>
<organism evidence="2 3">
    <name type="scientific">Polaromonas eurypsychrophila</name>
    <dbReference type="NCBI Taxonomy" id="1614635"/>
    <lineage>
        <taxon>Bacteria</taxon>
        <taxon>Pseudomonadati</taxon>
        <taxon>Pseudomonadota</taxon>
        <taxon>Betaproteobacteria</taxon>
        <taxon>Burkholderiales</taxon>
        <taxon>Comamonadaceae</taxon>
        <taxon>Polaromonas</taxon>
    </lineage>
</organism>
<protein>
    <submittedName>
        <fullName evidence="2">VWA domain-containing protein</fullName>
    </submittedName>
</protein>
<proteinExistence type="predicted"/>
<keyword evidence="3" id="KW-1185">Reference proteome</keyword>
<dbReference type="Proteomes" id="UP000620596">
    <property type="component" value="Unassembled WGS sequence"/>
</dbReference>
<dbReference type="PANTHER" id="PTHR39338:SF6">
    <property type="entry name" value="BLL5662 PROTEIN"/>
    <property type="match status" value="1"/>
</dbReference>
<reference evidence="2" key="2">
    <citation type="submission" date="2020-09" db="EMBL/GenBank/DDBJ databases">
        <authorList>
            <person name="Sun Q."/>
            <person name="Zhou Y."/>
        </authorList>
    </citation>
    <scope>NUCLEOTIDE SEQUENCE</scope>
    <source>
        <strain evidence="2">CGMCC 1.15322</strain>
    </source>
</reference>
<gene>
    <name evidence="2" type="ORF">GCM10011496_22870</name>
</gene>
<feature type="region of interest" description="Disordered" evidence="1">
    <location>
        <begin position="113"/>
        <end position="152"/>
    </location>
</feature>
<dbReference type="Gene3D" id="3.40.50.410">
    <property type="entry name" value="von Willebrand factor, type A domain"/>
    <property type="match status" value="1"/>
</dbReference>
<accession>A0A916SI62</accession>
<dbReference type="RefSeq" id="WP_188708639.1">
    <property type="nucleotide sequence ID" value="NZ_BMIG01000007.1"/>
</dbReference>
<dbReference type="AlphaFoldDB" id="A0A916SI62"/>
<dbReference type="SUPFAM" id="SSF53300">
    <property type="entry name" value="vWA-like"/>
    <property type="match status" value="1"/>
</dbReference>
<evidence type="ECO:0000313" key="3">
    <source>
        <dbReference type="Proteomes" id="UP000620596"/>
    </source>
</evidence>
<name>A0A916SI62_9BURK</name>
<evidence type="ECO:0000313" key="2">
    <source>
        <dbReference type="EMBL" id="GGB01372.1"/>
    </source>
</evidence>
<dbReference type="EMBL" id="BMIG01000007">
    <property type="protein sequence ID" value="GGB01372.1"/>
    <property type="molecule type" value="Genomic_DNA"/>
</dbReference>
<dbReference type="CDD" id="cd00198">
    <property type="entry name" value="vWFA"/>
    <property type="match status" value="1"/>
</dbReference>
<dbReference type="Pfam" id="PF05762">
    <property type="entry name" value="VWA_CoxE"/>
    <property type="match status" value="1"/>
</dbReference>
<dbReference type="InterPro" id="IPR036465">
    <property type="entry name" value="vWFA_dom_sf"/>
</dbReference>
<dbReference type="InterPro" id="IPR008912">
    <property type="entry name" value="Uncharacterised_CoxE"/>
</dbReference>
<evidence type="ECO:0000256" key="1">
    <source>
        <dbReference type="SAM" id="MobiDB-lite"/>
    </source>
</evidence>
<dbReference type="PANTHER" id="PTHR39338">
    <property type="entry name" value="BLL5662 PROTEIN-RELATED"/>
    <property type="match status" value="1"/>
</dbReference>